<dbReference type="AlphaFoldDB" id="A0A927H3X6"/>
<keyword evidence="1" id="KW-0802">TPR repeat</keyword>
<dbReference type="SUPFAM" id="SSF160631">
    <property type="entry name" value="SMI1/KNR4-like"/>
    <property type="match status" value="1"/>
</dbReference>
<feature type="domain" description="Knr4/Smi1-like" evidence="3">
    <location>
        <begin position="170"/>
        <end position="308"/>
    </location>
</feature>
<dbReference type="SMART" id="SM00860">
    <property type="entry name" value="SMI1_KNR4"/>
    <property type="match status" value="1"/>
</dbReference>
<comment type="caution">
    <text evidence="4">The sequence shown here is derived from an EMBL/GenBank/DDBJ whole genome shotgun (WGS) entry which is preliminary data.</text>
</comment>
<protein>
    <submittedName>
        <fullName evidence="4">SMI1/KNR4 family protein</fullName>
    </submittedName>
</protein>
<reference evidence="4" key="1">
    <citation type="submission" date="2020-09" db="EMBL/GenBank/DDBJ databases">
        <title>A novel bacterium of genus Paenibacillus, isolated from South China Sea.</title>
        <authorList>
            <person name="Huang H."/>
            <person name="Mo K."/>
            <person name="Hu Y."/>
        </authorList>
    </citation>
    <scope>NUCLEOTIDE SEQUENCE</scope>
    <source>
        <strain evidence="4">IB182363</strain>
    </source>
</reference>
<dbReference type="RefSeq" id="WP_190931577.1">
    <property type="nucleotide sequence ID" value="NZ_JACXJA010000050.1"/>
</dbReference>
<keyword evidence="5" id="KW-1185">Reference proteome</keyword>
<accession>A0A927H3X6</accession>
<proteinExistence type="predicted"/>
<dbReference type="InterPro" id="IPR011990">
    <property type="entry name" value="TPR-like_helical_dom_sf"/>
</dbReference>
<feature type="compositionally biased region" description="Polar residues" evidence="2">
    <location>
        <begin position="108"/>
        <end position="124"/>
    </location>
</feature>
<evidence type="ECO:0000256" key="1">
    <source>
        <dbReference type="PROSITE-ProRule" id="PRU00339"/>
    </source>
</evidence>
<evidence type="ECO:0000256" key="2">
    <source>
        <dbReference type="SAM" id="MobiDB-lite"/>
    </source>
</evidence>
<dbReference type="SMART" id="SM00028">
    <property type="entry name" value="TPR"/>
    <property type="match status" value="2"/>
</dbReference>
<dbReference type="InterPro" id="IPR028956">
    <property type="entry name" value="Imm51"/>
</dbReference>
<gene>
    <name evidence="4" type="ORF">IDH45_28615</name>
</gene>
<dbReference type="InterPro" id="IPR019734">
    <property type="entry name" value="TPR_rpt"/>
</dbReference>
<dbReference type="Pfam" id="PF15595">
    <property type="entry name" value="Imm51"/>
    <property type="match status" value="1"/>
</dbReference>
<feature type="repeat" description="TPR" evidence="1">
    <location>
        <begin position="69"/>
        <end position="102"/>
    </location>
</feature>
<evidence type="ECO:0000313" key="5">
    <source>
        <dbReference type="Proteomes" id="UP000639396"/>
    </source>
</evidence>
<evidence type="ECO:0000313" key="4">
    <source>
        <dbReference type="EMBL" id="MBD2865954.1"/>
    </source>
</evidence>
<dbReference type="PROSITE" id="PS50005">
    <property type="entry name" value="TPR"/>
    <property type="match status" value="1"/>
</dbReference>
<dbReference type="SUPFAM" id="SSF48452">
    <property type="entry name" value="TPR-like"/>
    <property type="match status" value="1"/>
</dbReference>
<feature type="region of interest" description="Disordered" evidence="2">
    <location>
        <begin position="103"/>
        <end position="144"/>
    </location>
</feature>
<sequence>MDQSLLKQLTHWHKHSEHQKIVSALLEIPETERDYDAVCLLARAFNNLDRYEEAVQQLLIVEGQGRQDPLWHFRLGYAYYYLKRYDEAVHAFGDADKLDPGDPDTLDFLTSSRQEAGKQHSQVTRSKRVKPDNASGTGTPADGDFFGQIDFTRFWDDSDYARKEYVSEPPIDELIASIEEELGYKLPASYIAMMKIHNGGIPVQTCFPTDDATSWAEDHISISGILGIGREKAYSLCGEFGSPFMIEEWGYPDIGVVICDCPSAGHDVVMLDYRECGRDGEPAVIHVDQEADYKITFLASNFAAFIQGLVHEDVYDTSEEDKQEALRKVAAGKFSPLLAELCAKVDEVERIEHVIRTICTQIVEEKGFFALHADERSILMYDLQFWLYTKSYPQTTRDRYLGVYEQMIAFGGEFSTGGYAPGFITDWLDNRLQQGLIVENDGTLQLTAAAAETLIDQLKAVEVSGSPNPDEETFETIADQIRPFVLVQHDSGNVSMILNVGEYKAELFVLRADEGFEGNGYDWGSLAAVFLEEKMPELAGVIRFDPEASMFCAYSSEREAMYRFATGFKQACEDEALIRDLFARAELD</sequence>
<dbReference type="InterPro" id="IPR037883">
    <property type="entry name" value="Knr4/Smi1-like_sf"/>
</dbReference>
<dbReference type="Gene3D" id="1.25.40.10">
    <property type="entry name" value="Tetratricopeptide repeat domain"/>
    <property type="match status" value="1"/>
</dbReference>
<organism evidence="4 5">
    <name type="scientific">Paenibacillus oceani</name>
    <dbReference type="NCBI Taxonomy" id="2772510"/>
    <lineage>
        <taxon>Bacteria</taxon>
        <taxon>Bacillati</taxon>
        <taxon>Bacillota</taxon>
        <taxon>Bacilli</taxon>
        <taxon>Bacillales</taxon>
        <taxon>Paenibacillaceae</taxon>
        <taxon>Paenibacillus</taxon>
    </lineage>
</organism>
<evidence type="ECO:0000259" key="3">
    <source>
        <dbReference type="SMART" id="SM00860"/>
    </source>
</evidence>
<dbReference type="Proteomes" id="UP000639396">
    <property type="component" value="Unassembled WGS sequence"/>
</dbReference>
<dbReference type="Gene3D" id="3.40.1580.10">
    <property type="entry name" value="SMI1/KNR4-like"/>
    <property type="match status" value="1"/>
</dbReference>
<name>A0A927H3X6_9BACL</name>
<dbReference type="Pfam" id="PF13181">
    <property type="entry name" value="TPR_8"/>
    <property type="match status" value="1"/>
</dbReference>
<dbReference type="Pfam" id="PF14568">
    <property type="entry name" value="SUKH_6"/>
    <property type="match status" value="1"/>
</dbReference>
<dbReference type="EMBL" id="JACXJA010000050">
    <property type="protein sequence ID" value="MBD2865954.1"/>
    <property type="molecule type" value="Genomic_DNA"/>
</dbReference>
<dbReference type="InterPro" id="IPR018958">
    <property type="entry name" value="Knr4/Smi1-like_dom"/>
</dbReference>